<dbReference type="STRING" id="411684.HPDFL43_18012"/>
<gene>
    <name evidence="2" type="ORF">HPDFL43_18012</name>
</gene>
<reference evidence="2 3" key="2">
    <citation type="submission" date="2012-06" db="EMBL/GenBank/DDBJ databases">
        <authorList>
            <person name="Fiebig A."/>
        </authorList>
    </citation>
    <scope>NUCLEOTIDE SEQUENCE [LARGE SCALE GENOMIC DNA]</scope>
    <source>
        <strain evidence="2 3">DFL-43</strain>
    </source>
</reference>
<dbReference type="InterPro" id="IPR013321">
    <property type="entry name" value="Arc_rbn_hlx_hlx"/>
</dbReference>
<name>A9CTW1_HOEPD</name>
<dbReference type="RefSeq" id="WP_084594807.1">
    <property type="nucleotide sequence ID" value="NZ_CM002917.1"/>
</dbReference>
<dbReference type="SUPFAM" id="SSF47598">
    <property type="entry name" value="Ribbon-helix-helix"/>
    <property type="match status" value="1"/>
</dbReference>
<protein>
    <submittedName>
        <fullName evidence="2">Ribbon-helix-helix protein, copG family</fullName>
    </submittedName>
</protein>
<keyword evidence="3" id="KW-1185">Reference proteome</keyword>
<reference evidence="2 3" key="1">
    <citation type="submission" date="2007-10" db="EMBL/GenBank/DDBJ databases">
        <authorList>
            <person name="Wagner-Dobler I."/>
            <person name="Ferriera S."/>
            <person name="Johnson J."/>
            <person name="Kravitz S."/>
            <person name="Beeson K."/>
            <person name="Sutton G."/>
            <person name="Rogers Y.-H."/>
            <person name="Friedman R."/>
            <person name="Frazier M."/>
            <person name="Venter J.C."/>
        </authorList>
    </citation>
    <scope>NUCLEOTIDE SEQUENCE [LARGE SCALE GENOMIC DNA]</scope>
    <source>
        <strain evidence="2 3">DFL-43</strain>
    </source>
</reference>
<dbReference type="eggNOG" id="COG3905">
    <property type="taxonomic scope" value="Bacteria"/>
</dbReference>
<dbReference type="EMBL" id="ABIA03000005">
    <property type="protein sequence ID" value="EDQ35115.2"/>
    <property type="molecule type" value="Genomic_DNA"/>
</dbReference>
<dbReference type="OrthoDB" id="9812023at2"/>
<dbReference type="GO" id="GO:0006355">
    <property type="term" value="P:regulation of DNA-templated transcription"/>
    <property type="evidence" value="ECO:0007669"/>
    <property type="project" value="InterPro"/>
</dbReference>
<dbReference type="Pfam" id="PF07878">
    <property type="entry name" value="RHH_5"/>
    <property type="match status" value="1"/>
</dbReference>
<dbReference type="InterPro" id="IPR012869">
    <property type="entry name" value="RHH_5"/>
</dbReference>
<evidence type="ECO:0000313" key="2">
    <source>
        <dbReference type="EMBL" id="EDQ35115.2"/>
    </source>
</evidence>
<proteinExistence type="predicted"/>
<organism evidence="2 3">
    <name type="scientific">Hoeflea phototrophica (strain DSM 17068 / NCIMB 14078 / DFL-43)</name>
    <dbReference type="NCBI Taxonomy" id="411684"/>
    <lineage>
        <taxon>Bacteria</taxon>
        <taxon>Pseudomonadati</taxon>
        <taxon>Pseudomonadota</taxon>
        <taxon>Alphaproteobacteria</taxon>
        <taxon>Hyphomicrobiales</taxon>
        <taxon>Rhizobiaceae</taxon>
        <taxon>Hoeflea</taxon>
    </lineage>
</organism>
<dbReference type="Proteomes" id="UP000004291">
    <property type="component" value="Chromosome"/>
</dbReference>
<dbReference type="InterPro" id="IPR010985">
    <property type="entry name" value="Ribbon_hlx_hlx"/>
</dbReference>
<dbReference type="CDD" id="cd22233">
    <property type="entry name" value="RHH_CopAso-like"/>
    <property type="match status" value="1"/>
</dbReference>
<evidence type="ECO:0000313" key="3">
    <source>
        <dbReference type="Proteomes" id="UP000004291"/>
    </source>
</evidence>
<feature type="domain" description="CopG-like ribbon-helix-helix" evidence="1">
    <location>
        <begin position="6"/>
        <end position="42"/>
    </location>
</feature>
<evidence type="ECO:0000259" key="1">
    <source>
        <dbReference type="Pfam" id="PF07878"/>
    </source>
</evidence>
<comment type="caution">
    <text evidence="2">The sequence shown here is derived from an EMBL/GenBank/DDBJ whole genome shotgun (WGS) entry which is preliminary data.</text>
</comment>
<dbReference type="HOGENOM" id="CLU_2493660_0_0_5"/>
<sequence>MSAVIVRVPDENADRLEQLAAKQDRSRAYMAAKAIEDFVAREERQLAEIEAGVGEGVNQAAIAVLAGSRPRANWCWRMRPKSSPIA</sequence>
<accession>A9CTW1</accession>
<dbReference type="AlphaFoldDB" id="A9CTW1"/>
<dbReference type="Gene3D" id="1.10.1220.10">
    <property type="entry name" value="Met repressor-like"/>
    <property type="match status" value="1"/>
</dbReference>